<evidence type="ECO:0000256" key="1">
    <source>
        <dbReference type="SAM" id="MobiDB-lite"/>
    </source>
</evidence>
<keyword evidence="4" id="KW-1185">Reference proteome</keyword>
<proteinExistence type="predicted"/>
<evidence type="ECO:0000313" key="4">
    <source>
        <dbReference type="Proteomes" id="UP001595648"/>
    </source>
</evidence>
<dbReference type="Proteomes" id="UP001595648">
    <property type="component" value="Unassembled WGS sequence"/>
</dbReference>
<protein>
    <recommendedName>
        <fullName evidence="5">DUF2946 domain-containing protein</fullName>
    </recommendedName>
</protein>
<feature type="chain" id="PRO_5046555910" description="DUF2946 domain-containing protein" evidence="2">
    <location>
        <begin position="40"/>
        <end position="131"/>
    </location>
</feature>
<organism evidence="3 4">
    <name type="scientific">Mesorhizobium cantuariense</name>
    <dbReference type="NCBI Taxonomy" id="1300275"/>
    <lineage>
        <taxon>Bacteria</taxon>
        <taxon>Pseudomonadati</taxon>
        <taxon>Pseudomonadota</taxon>
        <taxon>Alphaproteobacteria</taxon>
        <taxon>Hyphomicrobiales</taxon>
        <taxon>Phyllobacteriaceae</taxon>
        <taxon>Mesorhizobium</taxon>
    </lineage>
</organism>
<accession>A0ABV7MUA3</accession>
<evidence type="ECO:0000256" key="2">
    <source>
        <dbReference type="SAM" id="SignalP"/>
    </source>
</evidence>
<comment type="caution">
    <text evidence="3">The sequence shown here is derived from an EMBL/GenBank/DDBJ whole genome shotgun (WGS) entry which is preliminary data.</text>
</comment>
<gene>
    <name evidence="3" type="ORF">ACFOJ9_25135</name>
</gene>
<evidence type="ECO:0000313" key="3">
    <source>
        <dbReference type="EMBL" id="MFC3325027.1"/>
    </source>
</evidence>
<reference evidence="4" key="1">
    <citation type="journal article" date="2019" name="Int. J. Syst. Evol. Microbiol.">
        <title>The Global Catalogue of Microorganisms (GCM) 10K type strain sequencing project: providing services to taxonomists for standard genome sequencing and annotation.</title>
        <authorList>
            <consortium name="The Broad Institute Genomics Platform"/>
            <consortium name="The Broad Institute Genome Sequencing Center for Infectious Disease"/>
            <person name="Wu L."/>
            <person name="Ma J."/>
        </authorList>
    </citation>
    <scope>NUCLEOTIDE SEQUENCE [LARGE SCALE GENOMIC DNA]</scope>
    <source>
        <strain evidence="4">ICMP 19515</strain>
    </source>
</reference>
<name>A0ABV7MUA3_9HYPH</name>
<feature type="signal peptide" evidence="2">
    <location>
        <begin position="1"/>
        <end position="39"/>
    </location>
</feature>
<dbReference type="RefSeq" id="WP_378982340.1">
    <property type="nucleotide sequence ID" value="NZ_JBHRVD010000001.1"/>
</dbReference>
<evidence type="ECO:0008006" key="5">
    <source>
        <dbReference type="Google" id="ProtNLM"/>
    </source>
</evidence>
<dbReference type="EMBL" id="JBHRVD010000001">
    <property type="protein sequence ID" value="MFC3325027.1"/>
    <property type="molecule type" value="Genomic_DNA"/>
</dbReference>
<sequence length="131" mass="13024">MARLSPKHLLVMLLAVFLTAGVSLSAAQASVMSATMAMAAGSGTAMPSDAGMGKMAGGAMNGGCKACPKDAGDKGGPMHCPPSCIAPVLAVLPQGLAMTATPRMQQPPALPAPFLHGRSSLPDPYPPRASA</sequence>
<keyword evidence="2" id="KW-0732">Signal</keyword>
<feature type="region of interest" description="Disordered" evidence="1">
    <location>
        <begin position="100"/>
        <end position="131"/>
    </location>
</feature>